<feature type="non-terminal residue" evidence="1">
    <location>
        <position position="103"/>
    </location>
</feature>
<dbReference type="Proteomes" id="UP001159363">
    <property type="component" value="Chromosome 4"/>
</dbReference>
<comment type="caution">
    <text evidence="1">The sequence shown here is derived from an EMBL/GenBank/DDBJ whole genome shotgun (WGS) entry which is preliminary data.</text>
</comment>
<name>A0ABQ9HG80_9NEOP</name>
<protein>
    <submittedName>
        <fullName evidence="1">Uncharacterized protein</fullName>
    </submittedName>
</protein>
<keyword evidence="2" id="KW-1185">Reference proteome</keyword>
<evidence type="ECO:0000313" key="1">
    <source>
        <dbReference type="EMBL" id="KAJ8883335.1"/>
    </source>
</evidence>
<organism evidence="1 2">
    <name type="scientific">Dryococelus australis</name>
    <dbReference type="NCBI Taxonomy" id="614101"/>
    <lineage>
        <taxon>Eukaryota</taxon>
        <taxon>Metazoa</taxon>
        <taxon>Ecdysozoa</taxon>
        <taxon>Arthropoda</taxon>
        <taxon>Hexapoda</taxon>
        <taxon>Insecta</taxon>
        <taxon>Pterygota</taxon>
        <taxon>Neoptera</taxon>
        <taxon>Polyneoptera</taxon>
        <taxon>Phasmatodea</taxon>
        <taxon>Verophasmatodea</taxon>
        <taxon>Anareolatae</taxon>
        <taxon>Phasmatidae</taxon>
        <taxon>Eurycanthinae</taxon>
        <taxon>Dryococelus</taxon>
    </lineage>
</organism>
<proteinExistence type="predicted"/>
<gene>
    <name evidence="1" type="ORF">PR048_015178</name>
</gene>
<dbReference type="EMBL" id="JARBHB010000005">
    <property type="protein sequence ID" value="KAJ8883335.1"/>
    <property type="molecule type" value="Genomic_DNA"/>
</dbReference>
<evidence type="ECO:0000313" key="2">
    <source>
        <dbReference type="Proteomes" id="UP001159363"/>
    </source>
</evidence>
<sequence>MSMQGLSSKKFCNPEELNMKQSSVQRLCSACTLPNLYENAHFLLNAWVPDECYVTLEGHVNKQITCFLGFERPAEFLNDLYILNLHFMEQWFQQDGVTARTAE</sequence>
<accession>A0ABQ9HG80</accession>
<reference evidence="1 2" key="1">
    <citation type="submission" date="2023-02" db="EMBL/GenBank/DDBJ databases">
        <title>LHISI_Scaffold_Assembly.</title>
        <authorList>
            <person name="Stuart O.P."/>
            <person name="Cleave R."/>
            <person name="Magrath M.J.L."/>
            <person name="Mikheyev A.S."/>
        </authorList>
    </citation>
    <scope>NUCLEOTIDE SEQUENCE [LARGE SCALE GENOMIC DNA]</scope>
    <source>
        <strain evidence="1">Daus_M_001</strain>
        <tissue evidence="1">Leg muscle</tissue>
    </source>
</reference>